<keyword evidence="1" id="KW-0805">Transcription regulation</keyword>
<keyword evidence="2" id="KW-0238">DNA-binding</keyword>
<dbReference type="PROSITE" id="PS01124">
    <property type="entry name" value="HTH_ARAC_FAMILY_2"/>
    <property type="match status" value="1"/>
</dbReference>
<keyword evidence="6" id="KW-1185">Reference proteome</keyword>
<sequence length="262" mass="29884">MNQLIVTKAIHFMREHKNTQITIEEVAKHVGYSTYHFTRLFKDTTGISPRHYLSAIRIEASKEELMKRSSLVKVLHSAGLRSQGSFSSRFKKYVGLSPKKFQSDTAFLANLMNRYKSQALPPILPNRKTAPFINCSIKTEQSFNGLIFAGLFPRPIPDQIPILGTALNSSKRKCMFSDIPSGTYYLLAAGIPWSLNPMHYFILDQSPRGSYPAPVIVNEETQLDLTIELREPHPCDPPILINLPMLLHQALTQQTRRKFRHY</sequence>
<reference evidence="5 6" key="1">
    <citation type="submission" date="2021-01" db="EMBL/GenBank/DDBJ databases">
        <title>Genomic Encyclopedia of Type Strains, Phase IV (KMG-IV): sequencing the most valuable type-strain genomes for metagenomic binning, comparative biology and taxonomic classification.</title>
        <authorList>
            <person name="Goeker M."/>
        </authorList>
    </citation>
    <scope>NUCLEOTIDE SEQUENCE [LARGE SCALE GENOMIC DNA]</scope>
    <source>
        <strain evidence="5 6">DSM 103394</strain>
    </source>
</reference>
<dbReference type="InterPro" id="IPR018062">
    <property type="entry name" value="HTH_AraC-typ_CS"/>
</dbReference>
<dbReference type="PANTHER" id="PTHR43280:SF2">
    <property type="entry name" value="HTH-TYPE TRANSCRIPTIONAL REGULATOR EXSA"/>
    <property type="match status" value="1"/>
</dbReference>
<dbReference type="InterPro" id="IPR009057">
    <property type="entry name" value="Homeodomain-like_sf"/>
</dbReference>
<accession>A0ABS4CZH5</accession>
<evidence type="ECO:0000256" key="1">
    <source>
        <dbReference type="ARBA" id="ARBA00023015"/>
    </source>
</evidence>
<evidence type="ECO:0000256" key="3">
    <source>
        <dbReference type="ARBA" id="ARBA00023163"/>
    </source>
</evidence>
<keyword evidence="3" id="KW-0804">Transcription</keyword>
<evidence type="ECO:0000259" key="4">
    <source>
        <dbReference type="PROSITE" id="PS01124"/>
    </source>
</evidence>
<dbReference type="PANTHER" id="PTHR43280">
    <property type="entry name" value="ARAC-FAMILY TRANSCRIPTIONAL REGULATOR"/>
    <property type="match status" value="1"/>
</dbReference>
<dbReference type="SMART" id="SM00342">
    <property type="entry name" value="HTH_ARAC"/>
    <property type="match status" value="1"/>
</dbReference>
<proteinExistence type="predicted"/>
<dbReference type="EMBL" id="JAFDST010000004">
    <property type="protein sequence ID" value="MBP1082770.1"/>
    <property type="molecule type" value="Genomic_DNA"/>
</dbReference>
<dbReference type="Pfam" id="PF12833">
    <property type="entry name" value="HTH_18"/>
    <property type="match status" value="1"/>
</dbReference>
<dbReference type="Gene3D" id="1.10.10.60">
    <property type="entry name" value="Homeodomain-like"/>
    <property type="match status" value="2"/>
</dbReference>
<organism evidence="5 6">
    <name type="scientific">Bacillus capparidis</name>
    <dbReference type="NCBI Taxonomy" id="1840411"/>
    <lineage>
        <taxon>Bacteria</taxon>
        <taxon>Bacillati</taxon>
        <taxon>Bacillota</taxon>
        <taxon>Bacilli</taxon>
        <taxon>Bacillales</taxon>
        <taxon>Bacillaceae</taxon>
        <taxon>Bacillus</taxon>
    </lineage>
</organism>
<comment type="caution">
    <text evidence="5">The sequence shown here is derived from an EMBL/GenBank/DDBJ whole genome shotgun (WGS) entry which is preliminary data.</text>
</comment>
<feature type="domain" description="HTH araC/xylS-type" evidence="4">
    <location>
        <begin position="7"/>
        <end position="104"/>
    </location>
</feature>
<evidence type="ECO:0000256" key="2">
    <source>
        <dbReference type="ARBA" id="ARBA00023125"/>
    </source>
</evidence>
<dbReference type="RefSeq" id="WP_211086219.1">
    <property type="nucleotide sequence ID" value="NZ_JAFDST010000004.1"/>
</dbReference>
<dbReference type="Proteomes" id="UP000674416">
    <property type="component" value="Unassembled WGS sequence"/>
</dbReference>
<dbReference type="SUPFAM" id="SSF46689">
    <property type="entry name" value="Homeodomain-like"/>
    <property type="match status" value="1"/>
</dbReference>
<evidence type="ECO:0000313" key="5">
    <source>
        <dbReference type="EMBL" id="MBP1082770.1"/>
    </source>
</evidence>
<dbReference type="PROSITE" id="PS00041">
    <property type="entry name" value="HTH_ARAC_FAMILY_1"/>
    <property type="match status" value="1"/>
</dbReference>
<name>A0ABS4CZH5_9BACI</name>
<gene>
    <name evidence="5" type="ORF">JOC74_003280</name>
</gene>
<dbReference type="InterPro" id="IPR018060">
    <property type="entry name" value="HTH_AraC"/>
</dbReference>
<protein>
    <submittedName>
        <fullName evidence="5">AraC-like DNA-binding protein</fullName>
    </submittedName>
</protein>
<evidence type="ECO:0000313" key="6">
    <source>
        <dbReference type="Proteomes" id="UP000674416"/>
    </source>
</evidence>